<dbReference type="InParanoid" id="A0A3N4L1P7"/>
<gene>
    <name evidence="2" type="ORF">P167DRAFT_531699</name>
</gene>
<evidence type="ECO:0000313" key="3">
    <source>
        <dbReference type="Proteomes" id="UP000277580"/>
    </source>
</evidence>
<organism evidence="2 3">
    <name type="scientific">Morchella conica CCBAS932</name>
    <dbReference type="NCBI Taxonomy" id="1392247"/>
    <lineage>
        <taxon>Eukaryota</taxon>
        <taxon>Fungi</taxon>
        <taxon>Dikarya</taxon>
        <taxon>Ascomycota</taxon>
        <taxon>Pezizomycotina</taxon>
        <taxon>Pezizomycetes</taxon>
        <taxon>Pezizales</taxon>
        <taxon>Morchellaceae</taxon>
        <taxon>Morchella</taxon>
    </lineage>
</organism>
<evidence type="ECO:0000313" key="2">
    <source>
        <dbReference type="EMBL" id="RPB16746.1"/>
    </source>
</evidence>
<proteinExistence type="predicted"/>
<dbReference type="Proteomes" id="UP000277580">
    <property type="component" value="Unassembled WGS sequence"/>
</dbReference>
<protein>
    <submittedName>
        <fullName evidence="2">Uncharacterized protein</fullName>
    </submittedName>
</protein>
<dbReference type="OrthoDB" id="5387413at2759"/>
<feature type="region of interest" description="Disordered" evidence="1">
    <location>
        <begin position="140"/>
        <end position="236"/>
    </location>
</feature>
<feature type="compositionally biased region" description="Low complexity" evidence="1">
    <location>
        <begin position="215"/>
        <end position="224"/>
    </location>
</feature>
<name>A0A3N4L1P7_9PEZI</name>
<sequence length="236" mass="25581">MRMPGSRAMVHQATTPAAPTDALSRRLSTSLRSFNVHARACSACIDPYAVHKSPSRQLCDVGHQLATEIAVNLYDKARSTSGGVIEVSFPEGWESVDGLIRAITHKLQGAPSNYVDVNVYDALRTRERVQYIPAAIPTSPAPVNRGSAYARDVSHRSGSGRRASMDPRRTSSFSLVEATPVTSSRRSPSPRRVEGAEQQLSSSPRGVEGAEQQLSSSPRSSGRSVAFNPQVQTRYF</sequence>
<feature type="region of interest" description="Disordered" evidence="1">
    <location>
        <begin position="1"/>
        <end position="21"/>
    </location>
</feature>
<keyword evidence="3" id="KW-1185">Reference proteome</keyword>
<feature type="compositionally biased region" description="Polar residues" evidence="1">
    <location>
        <begin position="227"/>
        <end position="236"/>
    </location>
</feature>
<dbReference type="AlphaFoldDB" id="A0A3N4L1P7"/>
<evidence type="ECO:0000256" key="1">
    <source>
        <dbReference type="SAM" id="MobiDB-lite"/>
    </source>
</evidence>
<dbReference type="EMBL" id="ML119107">
    <property type="protein sequence ID" value="RPB16746.1"/>
    <property type="molecule type" value="Genomic_DNA"/>
</dbReference>
<accession>A0A3N4L1P7</accession>
<reference evidence="2 3" key="1">
    <citation type="journal article" date="2018" name="Nat. Ecol. Evol.">
        <title>Pezizomycetes genomes reveal the molecular basis of ectomycorrhizal truffle lifestyle.</title>
        <authorList>
            <person name="Murat C."/>
            <person name="Payen T."/>
            <person name="Noel B."/>
            <person name="Kuo A."/>
            <person name="Morin E."/>
            <person name="Chen J."/>
            <person name="Kohler A."/>
            <person name="Krizsan K."/>
            <person name="Balestrini R."/>
            <person name="Da Silva C."/>
            <person name="Montanini B."/>
            <person name="Hainaut M."/>
            <person name="Levati E."/>
            <person name="Barry K.W."/>
            <person name="Belfiori B."/>
            <person name="Cichocki N."/>
            <person name="Clum A."/>
            <person name="Dockter R.B."/>
            <person name="Fauchery L."/>
            <person name="Guy J."/>
            <person name="Iotti M."/>
            <person name="Le Tacon F."/>
            <person name="Lindquist E.A."/>
            <person name="Lipzen A."/>
            <person name="Malagnac F."/>
            <person name="Mello A."/>
            <person name="Molinier V."/>
            <person name="Miyauchi S."/>
            <person name="Poulain J."/>
            <person name="Riccioni C."/>
            <person name="Rubini A."/>
            <person name="Sitrit Y."/>
            <person name="Splivallo R."/>
            <person name="Traeger S."/>
            <person name="Wang M."/>
            <person name="Zifcakova L."/>
            <person name="Wipf D."/>
            <person name="Zambonelli A."/>
            <person name="Paolocci F."/>
            <person name="Nowrousian M."/>
            <person name="Ottonello S."/>
            <person name="Baldrian P."/>
            <person name="Spatafora J.W."/>
            <person name="Henrissat B."/>
            <person name="Nagy L.G."/>
            <person name="Aury J.M."/>
            <person name="Wincker P."/>
            <person name="Grigoriev I.V."/>
            <person name="Bonfante P."/>
            <person name="Martin F.M."/>
        </authorList>
    </citation>
    <scope>NUCLEOTIDE SEQUENCE [LARGE SCALE GENOMIC DNA]</scope>
    <source>
        <strain evidence="2 3">CCBAS932</strain>
    </source>
</reference>